<dbReference type="InterPro" id="IPR018090">
    <property type="entry name" value="Pyrmidine_PPas_bac/euk"/>
</dbReference>
<dbReference type="Proteomes" id="UP001231362">
    <property type="component" value="Unassembled WGS sequence"/>
</dbReference>
<dbReference type="Pfam" id="PF02885">
    <property type="entry name" value="Glycos_trans_3N"/>
    <property type="match status" value="1"/>
</dbReference>
<dbReference type="Pfam" id="PF07831">
    <property type="entry name" value="PYNP_C"/>
    <property type="match status" value="1"/>
</dbReference>
<comment type="catalytic activity">
    <reaction evidence="10">
        <text>uridine + phosphate = alpha-D-ribose 1-phosphate + uracil</text>
        <dbReference type="Rhea" id="RHEA:24388"/>
        <dbReference type="ChEBI" id="CHEBI:16704"/>
        <dbReference type="ChEBI" id="CHEBI:17568"/>
        <dbReference type="ChEBI" id="CHEBI:43474"/>
        <dbReference type="ChEBI" id="CHEBI:57720"/>
        <dbReference type="EC" id="2.4.2.2"/>
    </reaction>
</comment>
<keyword evidence="9 13" id="KW-0808">Transferase</keyword>
<dbReference type="RefSeq" id="WP_307151703.1">
    <property type="nucleotide sequence ID" value="NZ_JAUSTU010000022.1"/>
</dbReference>
<dbReference type="Gene3D" id="3.90.1170.30">
    <property type="entry name" value="Pyrimidine nucleoside phosphorylase-like, C-terminal domain"/>
    <property type="match status" value="1"/>
</dbReference>
<dbReference type="PANTHER" id="PTHR10515:SF0">
    <property type="entry name" value="THYMIDINE PHOSPHORYLASE"/>
    <property type="match status" value="1"/>
</dbReference>
<dbReference type="EC" id="2.4.2.2" evidence="6"/>
<evidence type="ECO:0000256" key="4">
    <source>
        <dbReference type="ARBA" id="ARBA00006915"/>
    </source>
</evidence>
<dbReference type="InterPro" id="IPR035902">
    <property type="entry name" value="Nuc_phospho_transferase"/>
</dbReference>
<evidence type="ECO:0000256" key="9">
    <source>
        <dbReference type="ARBA" id="ARBA00022679"/>
    </source>
</evidence>
<evidence type="ECO:0000256" key="2">
    <source>
        <dbReference type="ARBA" id="ARBA00001958"/>
    </source>
</evidence>
<dbReference type="NCBIfam" id="NF004747">
    <property type="entry name" value="PRK06078.1"/>
    <property type="match status" value="1"/>
</dbReference>
<organism evidence="13 14">
    <name type="scientific">Anoxybacillus andreesenii</name>
    <dbReference type="NCBI Taxonomy" id="1325932"/>
    <lineage>
        <taxon>Bacteria</taxon>
        <taxon>Bacillati</taxon>
        <taxon>Bacillota</taxon>
        <taxon>Bacilli</taxon>
        <taxon>Bacillales</taxon>
        <taxon>Anoxybacillaceae</taxon>
        <taxon>Anoxybacillus</taxon>
    </lineage>
</organism>
<dbReference type="InterPro" id="IPR000312">
    <property type="entry name" value="Glycosyl_Trfase_fam3"/>
</dbReference>
<dbReference type="EMBL" id="JAUSTU010000022">
    <property type="protein sequence ID" value="MDQ0157235.1"/>
    <property type="molecule type" value="Genomic_DNA"/>
</dbReference>
<evidence type="ECO:0000313" key="13">
    <source>
        <dbReference type="EMBL" id="MDQ0157235.1"/>
    </source>
</evidence>
<evidence type="ECO:0000256" key="10">
    <source>
        <dbReference type="ARBA" id="ARBA00048453"/>
    </source>
</evidence>
<evidence type="ECO:0000256" key="7">
    <source>
        <dbReference type="ARBA" id="ARBA00014680"/>
    </source>
</evidence>
<dbReference type="GO" id="GO:0016154">
    <property type="term" value="F:pyrimidine-nucleoside phosphorylase activity"/>
    <property type="evidence" value="ECO:0007669"/>
    <property type="project" value="UniProtKB-EC"/>
</dbReference>
<dbReference type="InterPro" id="IPR017459">
    <property type="entry name" value="Glycosyl_Trfase_fam3_N_dom"/>
</dbReference>
<comment type="function">
    <text evidence="3">Catalyzes phosphorolysis of the pyrimidine nucleosides uridine, thymidine and 2'-deoxyuridine with the formation of the corresponding pyrimidine base and ribose-1-phosphate.</text>
</comment>
<dbReference type="SUPFAM" id="SSF52418">
    <property type="entry name" value="Nucleoside phosphorylase/phosphoribosyltransferase catalytic domain"/>
    <property type="match status" value="1"/>
</dbReference>
<sequence length="434" mass="46465">MRMVDLIEKKRDGRELSTEEINYIIKGYTEGDIPDYQVSALTMAIYFQGMTEKERADLTMAMVESGEQIDLSKIEGVKVDKHSTGGVGDTTTLVLGPLVASVGVPVAKMSGRGLGHTGGTIDKLESISGFHVEITKEEFITLVNQNKLAVIGQTGNLTPADKKLYALRDVTATVDSVPLIASSIMSKKIAAGADCIVLDVKTGAGAFMKTVEDARELAKAMVRIGNNVGRKTMAIISDMSQPLGFAIGNALEVKEAIDTLKGEGPEDLTELCLTLGSHMVLLAKKASNIEEARALLEEAIKNGKALETFKIFLQAQGGDPTVVDDPAKLPQAKFTFELEAQEDGYVTEMVADEIGTAAMLLGAGRATKDSIIDLAVGFVLHKKIGDGVKKGESLLTIHSNSEDISAVKESLYQNIKVSKVETKAPILIHEEITE</sequence>
<comment type="subunit">
    <text evidence="5">Homodimer.</text>
</comment>
<evidence type="ECO:0000313" key="14">
    <source>
        <dbReference type="Proteomes" id="UP001231362"/>
    </source>
</evidence>
<dbReference type="Pfam" id="PF00591">
    <property type="entry name" value="Glycos_transf_3"/>
    <property type="match status" value="1"/>
</dbReference>
<proteinExistence type="inferred from homology"/>
<reference evidence="13 14" key="1">
    <citation type="submission" date="2023-07" db="EMBL/GenBank/DDBJ databases">
        <title>Genomic Encyclopedia of Type Strains, Phase IV (KMG-IV): sequencing the most valuable type-strain genomes for metagenomic binning, comparative biology and taxonomic classification.</title>
        <authorList>
            <person name="Goeker M."/>
        </authorList>
    </citation>
    <scope>NUCLEOTIDE SEQUENCE [LARGE SCALE GENOMIC DNA]</scope>
    <source>
        <strain evidence="13 14">DSM 23948</strain>
    </source>
</reference>
<dbReference type="InterPro" id="IPR036566">
    <property type="entry name" value="PYNP-like_C_sf"/>
</dbReference>
<dbReference type="InterPro" id="IPR000053">
    <property type="entry name" value="Thymidine/pyrmidine_PPase"/>
</dbReference>
<dbReference type="NCBIfam" id="NF004490">
    <property type="entry name" value="PRK05820.1"/>
    <property type="match status" value="1"/>
</dbReference>
<name>A0ABT9V8G0_9BACL</name>
<feature type="domain" description="Pyrimidine nucleoside phosphorylase C-terminal" evidence="12">
    <location>
        <begin position="345"/>
        <end position="418"/>
    </location>
</feature>
<comment type="similarity">
    <text evidence="4">Belongs to the thymidine/pyrimidine-nucleoside phosphorylase family.</text>
</comment>
<evidence type="ECO:0000256" key="11">
    <source>
        <dbReference type="ARBA" id="ARBA00048525"/>
    </source>
</evidence>
<evidence type="ECO:0000256" key="8">
    <source>
        <dbReference type="ARBA" id="ARBA00022676"/>
    </source>
</evidence>
<protein>
    <recommendedName>
        <fullName evidence="7">Pyrimidine-nucleoside phosphorylase</fullName>
        <ecNumber evidence="6">2.4.2.2</ecNumber>
    </recommendedName>
</protein>
<gene>
    <name evidence="13" type="ORF">J2S07_003564</name>
</gene>
<dbReference type="SUPFAM" id="SSF47648">
    <property type="entry name" value="Nucleoside phosphorylase/phosphoribosyltransferase N-terminal domain"/>
    <property type="match status" value="1"/>
</dbReference>
<dbReference type="InterPro" id="IPR013102">
    <property type="entry name" value="PYNP_C"/>
</dbReference>
<dbReference type="Gene3D" id="1.20.970.10">
    <property type="entry name" value="Transferase, Pyrimidine Nucleoside Phosphorylase, Chain C"/>
    <property type="match status" value="1"/>
</dbReference>
<comment type="cofactor">
    <cofactor evidence="2">
        <name>K(+)</name>
        <dbReference type="ChEBI" id="CHEBI:29103"/>
    </cofactor>
</comment>
<keyword evidence="14" id="KW-1185">Reference proteome</keyword>
<evidence type="ECO:0000256" key="6">
    <source>
        <dbReference type="ARBA" id="ARBA00011889"/>
    </source>
</evidence>
<dbReference type="InterPro" id="IPR017872">
    <property type="entry name" value="Pyrmidine_PPase_CS"/>
</dbReference>
<comment type="catalytic activity">
    <reaction evidence="11">
        <text>thymidine + phosphate = 2-deoxy-alpha-D-ribose 1-phosphate + thymine</text>
        <dbReference type="Rhea" id="RHEA:16037"/>
        <dbReference type="ChEBI" id="CHEBI:17748"/>
        <dbReference type="ChEBI" id="CHEBI:17821"/>
        <dbReference type="ChEBI" id="CHEBI:43474"/>
        <dbReference type="ChEBI" id="CHEBI:57259"/>
        <dbReference type="EC" id="2.4.2.2"/>
    </reaction>
</comment>
<keyword evidence="8 13" id="KW-0328">Glycosyltransferase</keyword>
<dbReference type="InterPro" id="IPR036320">
    <property type="entry name" value="Glycosyl_Trfase_fam3_N_dom_sf"/>
</dbReference>
<evidence type="ECO:0000256" key="5">
    <source>
        <dbReference type="ARBA" id="ARBA00011738"/>
    </source>
</evidence>
<dbReference type="PANTHER" id="PTHR10515">
    <property type="entry name" value="THYMIDINE PHOSPHORYLASE"/>
    <property type="match status" value="1"/>
</dbReference>
<comment type="catalytic activity">
    <reaction evidence="1">
        <text>2'-deoxyuridine + phosphate = 2-deoxy-alpha-D-ribose 1-phosphate + uracil</text>
        <dbReference type="Rhea" id="RHEA:22824"/>
        <dbReference type="ChEBI" id="CHEBI:16450"/>
        <dbReference type="ChEBI" id="CHEBI:17568"/>
        <dbReference type="ChEBI" id="CHEBI:43474"/>
        <dbReference type="ChEBI" id="CHEBI:57259"/>
        <dbReference type="EC" id="2.4.2.2"/>
    </reaction>
</comment>
<dbReference type="SUPFAM" id="SSF54680">
    <property type="entry name" value="Pyrimidine nucleoside phosphorylase C-terminal domain"/>
    <property type="match status" value="1"/>
</dbReference>
<evidence type="ECO:0000256" key="1">
    <source>
        <dbReference type="ARBA" id="ARBA00001066"/>
    </source>
</evidence>
<dbReference type="PROSITE" id="PS00647">
    <property type="entry name" value="THYMID_PHOSPHORYLASE"/>
    <property type="match status" value="1"/>
</dbReference>
<dbReference type="SMART" id="SM00941">
    <property type="entry name" value="PYNP_C"/>
    <property type="match status" value="1"/>
</dbReference>
<dbReference type="PIRSF" id="PIRSF000478">
    <property type="entry name" value="TP_PyNP"/>
    <property type="match status" value="1"/>
</dbReference>
<comment type="caution">
    <text evidence="13">The sequence shown here is derived from an EMBL/GenBank/DDBJ whole genome shotgun (WGS) entry which is preliminary data.</text>
</comment>
<dbReference type="NCBIfam" id="TIGR02644">
    <property type="entry name" value="Y_phosphoryl"/>
    <property type="match status" value="1"/>
</dbReference>
<accession>A0ABT9V8G0</accession>
<evidence type="ECO:0000256" key="3">
    <source>
        <dbReference type="ARBA" id="ARBA00003877"/>
    </source>
</evidence>
<dbReference type="Gene3D" id="3.40.1030.10">
    <property type="entry name" value="Nucleoside phosphorylase/phosphoribosyltransferase catalytic domain"/>
    <property type="match status" value="1"/>
</dbReference>
<evidence type="ECO:0000259" key="12">
    <source>
        <dbReference type="SMART" id="SM00941"/>
    </source>
</evidence>